<dbReference type="InterPro" id="IPR036390">
    <property type="entry name" value="WH_DNA-bd_sf"/>
</dbReference>
<dbReference type="Pfam" id="PF03466">
    <property type="entry name" value="LysR_substrate"/>
    <property type="match status" value="1"/>
</dbReference>
<dbReference type="GO" id="GO:0005829">
    <property type="term" value="C:cytosol"/>
    <property type="evidence" value="ECO:0007669"/>
    <property type="project" value="TreeGrafter"/>
</dbReference>
<evidence type="ECO:0000256" key="1">
    <source>
        <dbReference type="ARBA" id="ARBA00009437"/>
    </source>
</evidence>
<keyword evidence="7" id="KW-1185">Reference proteome</keyword>
<feature type="domain" description="HTH lysR-type" evidence="5">
    <location>
        <begin position="6"/>
        <end position="63"/>
    </location>
</feature>
<dbReference type="Gene3D" id="1.10.10.10">
    <property type="entry name" value="Winged helix-like DNA-binding domain superfamily/Winged helix DNA-binding domain"/>
    <property type="match status" value="1"/>
</dbReference>
<evidence type="ECO:0000313" key="7">
    <source>
        <dbReference type="Proteomes" id="UP000189800"/>
    </source>
</evidence>
<gene>
    <name evidence="6" type="ORF">B0680_04025</name>
</gene>
<dbReference type="EMBL" id="MUYU01000009">
    <property type="protein sequence ID" value="OOS24605.1"/>
    <property type="molecule type" value="Genomic_DNA"/>
</dbReference>
<keyword evidence="2" id="KW-0805">Transcription regulation</keyword>
<organism evidence="6 7">
    <name type="scientific">Moraxella pluranimalium</name>
    <dbReference type="NCBI Taxonomy" id="470453"/>
    <lineage>
        <taxon>Bacteria</taxon>
        <taxon>Pseudomonadati</taxon>
        <taxon>Pseudomonadota</taxon>
        <taxon>Gammaproteobacteria</taxon>
        <taxon>Moraxellales</taxon>
        <taxon>Moraxellaceae</taxon>
        <taxon>Moraxella</taxon>
    </lineage>
</organism>
<dbReference type="InterPro" id="IPR000847">
    <property type="entry name" value="LysR_HTH_N"/>
</dbReference>
<proteinExistence type="inferred from homology"/>
<dbReference type="PROSITE" id="PS50931">
    <property type="entry name" value="HTH_LYSR"/>
    <property type="match status" value="1"/>
</dbReference>
<keyword evidence="4" id="KW-0804">Transcription</keyword>
<dbReference type="SUPFAM" id="SSF46785">
    <property type="entry name" value="Winged helix' DNA-binding domain"/>
    <property type="match status" value="1"/>
</dbReference>
<comment type="caution">
    <text evidence="6">The sequence shown here is derived from an EMBL/GenBank/DDBJ whole genome shotgun (WGS) entry which is preliminary data.</text>
</comment>
<dbReference type="OrthoDB" id="5289754at2"/>
<dbReference type="GO" id="GO:0003677">
    <property type="term" value="F:DNA binding"/>
    <property type="evidence" value="ECO:0007669"/>
    <property type="project" value="UniProtKB-KW"/>
</dbReference>
<evidence type="ECO:0000256" key="2">
    <source>
        <dbReference type="ARBA" id="ARBA00023015"/>
    </source>
</evidence>
<evidence type="ECO:0000259" key="5">
    <source>
        <dbReference type="PROSITE" id="PS50931"/>
    </source>
</evidence>
<dbReference type="InterPro" id="IPR005119">
    <property type="entry name" value="LysR_subst-bd"/>
</dbReference>
<dbReference type="PANTHER" id="PTHR30419:SF8">
    <property type="entry name" value="NITROGEN ASSIMILATION TRANSCRIPTIONAL ACTIVATOR-RELATED"/>
    <property type="match status" value="1"/>
</dbReference>
<dbReference type="SUPFAM" id="SSF53850">
    <property type="entry name" value="Periplasmic binding protein-like II"/>
    <property type="match status" value="1"/>
</dbReference>
<comment type="similarity">
    <text evidence="1">Belongs to the LysR transcriptional regulatory family.</text>
</comment>
<dbReference type="CDD" id="cd08440">
    <property type="entry name" value="PBP2_LTTR_like_4"/>
    <property type="match status" value="1"/>
</dbReference>
<accession>A0A1T0CQH5</accession>
<dbReference type="PRINTS" id="PR00039">
    <property type="entry name" value="HTHLYSR"/>
</dbReference>
<evidence type="ECO:0000313" key="6">
    <source>
        <dbReference type="EMBL" id="OOS24605.1"/>
    </source>
</evidence>
<dbReference type="InterPro" id="IPR050950">
    <property type="entry name" value="HTH-type_LysR_regulators"/>
</dbReference>
<dbReference type="STRING" id="470453.B0680_04025"/>
<dbReference type="RefSeq" id="WP_078253772.1">
    <property type="nucleotide sequence ID" value="NZ_MUYU01000009.1"/>
</dbReference>
<dbReference type="Proteomes" id="UP000189800">
    <property type="component" value="Unassembled WGS sequence"/>
</dbReference>
<evidence type="ECO:0000256" key="4">
    <source>
        <dbReference type="ARBA" id="ARBA00023163"/>
    </source>
</evidence>
<dbReference type="InterPro" id="IPR036388">
    <property type="entry name" value="WH-like_DNA-bd_sf"/>
</dbReference>
<name>A0A1T0CQH5_9GAMM</name>
<sequence>MNLNNITLRQLRAFKAVAETGSFTKAAESLHLTQSALSGLIKDFEGTLSLRLFDRTTRKLTLSVAGQHIYPMATKILYDVENMTTEVSRLKALESGVVNVAVSQQLAASILPKVIAEFVASYPNIKVSMKDCSVDAVIDAVASSEVDFGIAPARNIADSLSSELLFDLPFYVVMPPTHPLCQRESVEWKDLKHEPLITMAGMFSEVLSADLPSDEAAMVKNAAYQVNFLTTAFSMVSQGLGLTICLPYSRTRVAQNGLEMRALASPRITRASYLYRLRGRTLSDAAHKFYVVLCQHLQSHDYT</sequence>
<dbReference type="FunFam" id="1.10.10.10:FF:000001">
    <property type="entry name" value="LysR family transcriptional regulator"/>
    <property type="match status" value="1"/>
</dbReference>
<dbReference type="PANTHER" id="PTHR30419">
    <property type="entry name" value="HTH-TYPE TRANSCRIPTIONAL REGULATOR YBHD"/>
    <property type="match status" value="1"/>
</dbReference>
<dbReference type="AlphaFoldDB" id="A0A1T0CQH5"/>
<dbReference type="GO" id="GO:0003700">
    <property type="term" value="F:DNA-binding transcription factor activity"/>
    <property type="evidence" value="ECO:0007669"/>
    <property type="project" value="InterPro"/>
</dbReference>
<dbReference type="Gene3D" id="3.40.190.290">
    <property type="match status" value="1"/>
</dbReference>
<keyword evidence="3" id="KW-0238">DNA-binding</keyword>
<protein>
    <recommendedName>
        <fullName evidence="5">HTH lysR-type domain-containing protein</fullName>
    </recommendedName>
</protein>
<reference evidence="6 7" key="1">
    <citation type="submission" date="2017-02" db="EMBL/GenBank/DDBJ databases">
        <title>Draft genome sequence of Moraxella pluranimalium CCUG 54913T type strain.</title>
        <authorList>
            <person name="Salva-Serra F."/>
            <person name="Engstrom-Jakobsson H."/>
            <person name="Thorell K."/>
            <person name="Jaen-Luchoro D."/>
            <person name="Gonzales-Siles L."/>
            <person name="Karlsson R."/>
            <person name="Yazdan S."/>
            <person name="Boulund F."/>
            <person name="Johnning A."/>
            <person name="Engstrand L."/>
            <person name="Kristiansson E."/>
            <person name="Moore E."/>
        </authorList>
    </citation>
    <scope>NUCLEOTIDE SEQUENCE [LARGE SCALE GENOMIC DNA]</scope>
    <source>
        <strain evidence="6 7">CCUG 54913</strain>
    </source>
</reference>
<dbReference type="Pfam" id="PF00126">
    <property type="entry name" value="HTH_1"/>
    <property type="match status" value="1"/>
</dbReference>
<evidence type="ECO:0000256" key="3">
    <source>
        <dbReference type="ARBA" id="ARBA00023125"/>
    </source>
</evidence>